<feature type="compositionally biased region" description="Polar residues" evidence="4">
    <location>
        <begin position="450"/>
        <end position="473"/>
    </location>
</feature>
<dbReference type="SUPFAM" id="SSF52279">
    <property type="entry name" value="Beta-D-glucan exohydrolase, C-terminal domain"/>
    <property type="match status" value="1"/>
</dbReference>
<comment type="similarity">
    <text evidence="1">Belongs to the glycosyl hydrolase 3 family.</text>
</comment>
<evidence type="ECO:0000256" key="2">
    <source>
        <dbReference type="ARBA" id="ARBA00022729"/>
    </source>
</evidence>
<dbReference type="Pfam" id="PF01915">
    <property type="entry name" value="Glyco_hydro_3_C"/>
    <property type="match status" value="1"/>
</dbReference>
<evidence type="ECO:0000256" key="3">
    <source>
        <dbReference type="ARBA" id="ARBA00022801"/>
    </source>
</evidence>
<comment type="caution">
    <text evidence="6">The sequence shown here is derived from an EMBL/GenBank/DDBJ whole genome shotgun (WGS) entry which is preliminary data.</text>
</comment>
<evidence type="ECO:0000256" key="4">
    <source>
        <dbReference type="SAM" id="MobiDB-lite"/>
    </source>
</evidence>
<dbReference type="InterPro" id="IPR002772">
    <property type="entry name" value="Glyco_hydro_3_C"/>
</dbReference>
<evidence type="ECO:0000256" key="1">
    <source>
        <dbReference type="ARBA" id="ARBA00005336"/>
    </source>
</evidence>
<evidence type="ECO:0000259" key="5">
    <source>
        <dbReference type="SMART" id="SM01217"/>
    </source>
</evidence>
<dbReference type="InterPro" id="IPR001764">
    <property type="entry name" value="Glyco_hydro_3_N"/>
</dbReference>
<dbReference type="RefSeq" id="WP_249302966.1">
    <property type="nucleotide sequence ID" value="NZ_JACRSW010000009.1"/>
</dbReference>
<dbReference type="GO" id="GO:0016787">
    <property type="term" value="F:hydrolase activity"/>
    <property type="evidence" value="ECO:0007669"/>
    <property type="project" value="UniProtKB-KW"/>
</dbReference>
<dbReference type="InterPro" id="IPR017853">
    <property type="entry name" value="GH"/>
</dbReference>
<feature type="region of interest" description="Disordered" evidence="4">
    <location>
        <begin position="450"/>
        <end position="478"/>
    </location>
</feature>
<sequence>MYKDYKNTPLWNSGLSEEERLQYLLQELTLDEKFACLGTGNPAIERLGIPAFGVGGEGAHGVQARHDQSYDKGEPVATTIFPNPIGMSASWDRELIKEAGTVVGTEARALYEEGLHGSLSLWAPTVDMERDPRWGRTEEGYGEDPYLTAEMAGAYVEGMQGDHPHYLRCGATLKHYYANNVEQGRTYISSSVDLRNKYEYYLEPFRKVITEHHVEGMMTAYNEINGIPCMLLDNDIKLAKSWGLGHVVSDGGDVNQTVHFHKYFKRHSETVAAGLKAGMDCFTDDIEMVEAAAREAYEHHMIQMEDIDKALYRHFRVMLRLGFFDRGGRNPYEQITMEEVGTAQSQKVARDITAESVVMVKNDGILPLGAQKAAEDHCNLLSQDSGDNVSSSLQSYDVSQRLHTERENVKSKLAVIGPLSDVWYKDWYSGVPPYFVTPLDGVKNALQPESLNSRISGKQSVTEGKRNSQTSELQGAADESLNSRLQELQGVTDESLNSRLQELQGVADESLNSRLQESQGAADGSLNSRIYELHSAVSGNATVRIKVSTGVEENVYLGLQPDGKSIGLVSKEAAESFILTDWGDGKVTLRAKSNGLLLTTQDDESIGEKGDILAAQEEAFGWFVKEIFYIEKKQDSYANTFAASIQKSDAFAENENVERPDSFAENENAKQPDTFAEDENVEQPDTFAENENEKQPDVFAEYENAKQPVAFTLKTWDQQGISVDEKGALRKDRNAIGLSVKIEVVEDGIAQAAIAAKEADTVLLFLGANPMITCKEEIDRTHIMLPDTQQKLLEEVCKVNSNVILVLVSSVPYDLRMAQNCENVRAILLCAEGSMELGNAVMDVITGKKSVAGRLPMTWYGSLERFPDINDYDIIQKGRTYQYYEGEALYPFGYGLTYSEMEYSGLTVQLKDYTKLLVQAEVSNIGKYCSDEVVQLYIRKKDSAVKRPFCQLKGFERLKDLKPGEKRNVSFTVPLEELKYYDVIAKEKLLEPGEYEIMLGRSSKDIRQSQSIVLNGTKRPCRDGFATNESECFDRALHYVLCSGHLGYTSVCTKNESDTIILDYEKVYLSHKAKGIVLDFWKEHTCDVEIFIDGKKVGKTHISAPEKEEEKQLEAGEANGDGAFDFHQNWITQRREIGFCEIEIPLCDVPVDKEFTLTVSWKGRGKTCTWRFVND</sequence>
<proteinExistence type="inferred from homology"/>
<dbReference type="PRINTS" id="PR00133">
    <property type="entry name" value="GLHYDRLASE3"/>
</dbReference>
<accession>A0ABR7MS85</accession>
<dbReference type="PANTHER" id="PTHR42721">
    <property type="entry name" value="SUGAR HYDROLASE-RELATED"/>
    <property type="match status" value="1"/>
</dbReference>
<dbReference type="Gene3D" id="3.20.20.300">
    <property type="entry name" value="Glycoside hydrolase, family 3, N-terminal domain"/>
    <property type="match status" value="1"/>
</dbReference>
<dbReference type="EMBL" id="JACRSW010000009">
    <property type="protein sequence ID" value="MBC8556665.1"/>
    <property type="molecule type" value="Genomic_DNA"/>
</dbReference>
<evidence type="ECO:0000313" key="6">
    <source>
        <dbReference type="EMBL" id="MBC8556665.1"/>
    </source>
</evidence>
<keyword evidence="3 6" id="KW-0378">Hydrolase</keyword>
<keyword evidence="7" id="KW-1185">Reference proteome</keyword>
<gene>
    <name evidence="6" type="ORF">H8700_02920</name>
</gene>
<feature type="domain" description="Fibronectin type III-like" evidence="5">
    <location>
        <begin position="932"/>
        <end position="1003"/>
    </location>
</feature>
<dbReference type="InterPro" id="IPR026891">
    <property type="entry name" value="Fn3-like"/>
</dbReference>
<dbReference type="Proteomes" id="UP000637513">
    <property type="component" value="Unassembled WGS sequence"/>
</dbReference>
<dbReference type="Gene3D" id="2.60.40.10">
    <property type="entry name" value="Immunoglobulins"/>
    <property type="match status" value="1"/>
</dbReference>
<dbReference type="Pfam" id="PF00933">
    <property type="entry name" value="Glyco_hydro_3"/>
    <property type="match status" value="1"/>
</dbReference>
<dbReference type="Gene3D" id="3.40.50.1700">
    <property type="entry name" value="Glycoside hydrolase family 3 C-terminal domain"/>
    <property type="match status" value="2"/>
</dbReference>
<reference evidence="6 7" key="1">
    <citation type="submission" date="2020-08" db="EMBL/GenBank/DDBJ databases">
        <title>Genome public.</title>
        <authorList>
            <person name="Liu C."/>
            <person name="Sun Q."/>
        </authorList>
    </citation>
    <scope>NUCLEOTIDE SEQUENCE [LARGE SCALE GENOMIC DNA]</scope>
    <source>
        <strain evidence="6 7">BX3</strain>
    </source>
</reference>
<feature type="compositionally biased region" description="Basic and acidic residues" evidence="4">
    <location>
        <begin position="656"/>
        <end position="670"/>
    </location>
</feature>
<name>A0ABR7MS85_9FIRM</name>
<dbReference type="SMART" id="SM01217">
    <property type="entry name" value="Fn3_like"/>
    <property type="match status" value="1"/>
</dbReference>
<feature type="region of interest" description="Disordered" evidence="4">
    <location>
        <begin position="655"/>
        <end position="690"/>
    </location>
</feature>
<dbReference type="InterPro" id="IPR036962">
    <property type="entry name" value="Glyco_hydro_3_N_sf"/>
</dbReference>
<dbReference type="InterPro" id="IPR044993">
    <property type="entry name" value="BXL"/>
</dbReference>
<keyword evidence="2" id="KW-0732">Signal</keyword>
<dbReference type="SUPFAM" id="SSF51445">
    <property type="entry name" value="(Trans)glycosidases"/>
    <property type="match status" value="1"/>
</dbReference>
<evidence type="ECO:0000313" key="7">
    <source>
        <dbReference type="Proteomes" id="UP000637513"/>
    </source>
</evidence>
<organism evidence="6 7">
    <name type="scientific">Jutongia hominis</name>
    <dbReference type="NCBI Taxonomy" id="2763664"/>
    <lineage>
        <taxon>Bacteria</taxon>
        <taxon>Bacillati</taxon>
        <taxon>Bacillota</taxon>
        <taxon>Clostridia</taxon>
        <taxon>Lachnospirales</taxon>
        <taxon>Lachnospiraceae</taxon>
        <taxon>Jutongia</taxon>
    </lineage>
</organism>
<protein>
    <submittedName>
        <fullName evidence="6">Glycoside hydrolase family 3 C-terminal domain-containing protein</fullName>
    </submittedName>
</protein>
<dbReference type="Pfam" id="PF14310">
    <property type="entry name" value="Fn3-like"/>
    <property type="match status" value="1"/>
</dbReference>
<dbReference type="InterPro" id="IPR013783">
    <property type="entry name" value="Ig-like_fold"/>
</dbReference>
<dbReference type="PANTHER" id="PTHR42721:SF3">
    <property type="entry name" value="BETA-D-XYLOSIDASE 5-RELATED"/>
    <property type="match status" value="1"/>
</dbReference>
<dbReference type="InterPro" id="IPR036881">
    <property type="entry name" value="Glyco_hydro_3_C_sf"/>
</dbReference>